<feature type="region of interest" description="Disordered" evidence="1">
    <location>
        <begin position="1"/>
        <end position="20"/>
    </location>
</feature>
<dbReference type="Pfam" id="PF19876">
    <property type="entry name" value="DUF6349"/>
    <property type="match status" value="1"/>
</dbReference>
<evidence type="ECO:0000256" key="1">
    <source>
        <dbReference type="SAM" id="MobiDB-lite"/>
    </source>
</evidence>
<name>A0ABW7AP56_9ACTN</name>
<organism evidence="2 3">
    <name type="scientific">Nonomuraea marmarensis</name>
    <dbReference type="NCBI Taxonomy" id="3351344"/>
    <lineage>
        <taxon>Bacteria</taxon>
        <taxon>Bacillati</taxon>
        <taxon>Actinomycetota</taxon>
        <taxon>Actinomycetes</taxon>
        <taxon>Streptosporangiales</taxon>
        <taxon>Streptosporangiaceae</taxon>
        <taxon>Nonomuraea</taxon>
    </lineage>
</organism>
<keyword evidence="3" id="KW-1185">Reference proteome</keyword>
<evidence type="ECO:0000313" key="2">
    <source>
        <dbReference type="EMBL" id="MFG1709156.1"/>
    </source>
</evidence>
<sequence length="185" mass="20769">MGNEPRGAVAREAAVDQAPADQQRGMWRIYITHPGARTSRVDPAVTSTAPEHRPTVLFRVVDEPKWHQLYRGGCLGCDWEGPETASESKAVEDAHDHTWPGWRDLPAVQQPKTNYERWLAEIRRAYPPGWLEAGGPIVTIRSDSRFSRHMPGKAPGGGYDLAATYYQAKKQRNNDPQPTLDLEFP</sequence>
<evidence type="ECO:0000313" key="3">
    <source>
        <dbReference type="Proteomes" id="UP001603978"/>
    </source>
</evidence>
<comment type="caution">
    <text evidence="2">The sequence shown here is derived from an EMBL/GenBank/DDBJ whole genome shotgun (WGS) entry which is preliminary data.</text>
</comment>
<protein>
    <submittedName>
        <fullName evidence="2">DUF6349 family protein</fullName>
    </submittedName>
</protein>
<dbReference type="EMBL" id="JBICRM010000034">
    <property type="protein sequence ID" value="MFG1709156.1"/>
    <property type="molecule type" value="Genomic_DNA"/>
</dbReference>
<dbReference type="Proteomes" id="UP001603978">
    <property type="component" value="Unassembled WGS sequence"/>
</dbReference>
<gene>
    <name evidence="2" type="ORF">ACFLIM_38790</name>
</gene>
<reference evidence="2 3" key="1">
    <citation type="submission" date="2024-10" db="EMBL/GenBank/DDBJ databases">
        <authorList>
            <person name="Topkara A.R."/>
            <person name="Saygin H."/>
        </authorList>
    </citation>
    <scope>NUCLEOTIDE SEQUENCE [LARGE SCALE GENOMIC DNA]</scope>
    <source>
        <strain evidence="2 3">M3C6</strain>
    </source>
</reference>
<dbReference type="InterPro" id="IPR045930">
    <property type="entry name" value="DUF6349"/>
</dbReference>
<proteinExistence type="predicted"/>
<accession>A0ABW7AP56</accession>
<dbReference type="RefSeq" id="WP_393173657.1">
    <property type="nucleotide sequence ID" value="NZ_JBICRM010000034.1"/>
</dbReference>